<evidence type="ECO:0000259" key="1">
    <source>
        <dbReference type="Pfam" id="PF05699"/>
    </source>
</evidence>
<dbReference type="Pfam" id="PF05699">
    <property type="entry name" value="Dimer_Tnp_hAT"/>
    <property type="match status" value="1"/>
</dbReference>
<dbReference type="GO" id="GO:0046983">
    <property type="term" value="F:protein dimerization activity"/>
    <property type="evidence" value="ECO:0007669"/>
    <property type="project" value="InterPro"/>
</dbReference>
<dbReference type="PANTHER" id="PTHR23272">
    <property type="entry name" value="BED FINGER-RELATED"/>
    <property type="match status" value="1"/>
</dbReference>
<name>A0AAV1WKC7_LUPLU</name>
<dbReference type="PANTHER" id="PTHR23272:SF166">
    <property type="entry name" value="ZINC FINGER BED DOMAIN-CONTAINING PROTEIN RICESLEEPER 2-LIKE ISOFORM X1"/>
    <property type="match status" value="1"/>
</dbReference>
<reference evidence="2 3" key="1">
    <citation type="submission" date="2024-03" db="EMBL/GenBank/DDBJ databases">
        <authorList>
            <person name="Martinez-Hernandez J."/>
        </authorList>
    </citation>
    <scope>NUCLEOTIDE SEQUENCE [LARGE SCALE GENOMIC DNA]</scope>
</reference>
<accession>A0AAV1WKC7</accession>
<sequence>MRGSPDISYANDFNEFGEFQHATYGSTSNESDLKAYMDEKMCDYREDLDILEYWKSVEFKYHALSFMTRDILSAPITIIASESSFNIGGCILDKYQSCLLPENVEALLCTNDWLHGTPGPKDELCLYLEGLANANDVPSYVKENPFCQSAITSSHFD</sequence>
<dbReference type="InterPro" id="IPR012337">
    <property type="entry name" value="RNaseH-like_sf"/>
</dbReference>
<evidence type="ECO:0000313" key="3">
    <source>
        <dbReference type="Proteomes" id="UP001497480"/>
    </source>
</evidence>
<dbReference type="InterPro" id="IPR008906">
    <property type="entry name" value="HATC_C_dom"/>
</dbReference>
<dbReference type="AlphaFoldDB" id="A0AAV1WKC7"/>
<comment type="caution">
    <text evidence="2">The sequence shown here is derived from an EMBL/GenBank/DDBJ whole genome shotgun (WGS) entry which is preliminary data.</text>
</comment>
<feature type="domain" description="HAT C-terminal dimerisation" evidence="1">
    <location>
        <begin position="33"/>
        <end position="114"/>
    </location>
</feature>
<evidence type="ECO:0000313" key="2">
    <source>
        <dbReference type="EMBL" id="CAL0309723.1"/>
    </source>
</evidence>
<dbReference type="Proteomes" id="UP001497480">
    <property type="component" value="Unassembled WGS sequence"/>
</dbReference>
<proteinExistence type="predicted"/>
<keyword evidence="3" id="KW-1185">Reference proteome</keyword>
<gene>
    <name evidence="2" type="ORF">LLUT_LOCUS10783</name>
</gene>
<organism evidence="2 3">
    <name type="scientific">Lupinus luteus</name>
    <name type="common">European yellow lupine</name>
    <dbReference type="NCBI Taxonomy" id="3873"/>
    <lineage>
        <taxon>Eukaryota</taxon>
        <taxon>Viridiplantae</taxon>
        <taxon>Streptophyta</taxon>
        <taxon>Embryophyta</taxon>
        <taxon>Tracheophyta</taxon>
        <taxon>Spermatophyta</taxon>
        <taxon>Magnoliopsida</taxon>
        <taxon>eudicotyledons</taxon>
        <taxon>Gunneridae</taxon>
        <taxon>Pentapetalae</taxon>
        <taxon>rosids</taxon>
        <taxon>fabids</taxon>
        <taxon>Fabales</taxon>
        <taxon>Fabaceae</taxon>
        <taxon>Papilionoideae</taxon>
        <taxon>50 kb inversion clade</taxon>
        <taxon>genistoids sensu lato</taxon>
        <taxon>core genistoids</taxon>
        <taxon>Genisteae</taxon>
        <taxon>Lupinus</taxon>
    </lineage>
</organism>
<dbReference type="SUPFAM" id="SSF53098">
    <property type="entry name" value="Ribonuclease H-like"/>
    <property type="match status" value="1"/>
</dbReference>
<dbReference type="EMBL" id="CAXHTB010000007">
    <property type="protein sequence ID" value="CAL0309723.1"/>
    <property type="molecule type" value="Genomic_DNA"/>
</dbReference>
<protein>
    <recommendedName>
        <fullName evidence="1">HAT C-terminal dimerisation domain-containing protein</fullName>
    </recommendedName>
</protein>